<feature type="transmembrane region" description="Helical" evidence="1">
    <location>
        <begin position="186"/>
        <end position="204"/>
    </location>
</feature>
<dbReference type="EMBL" id="LNXX01000007">
    <property type="protein sequence ID" value="KTC92328.1"/>
    <property type="molecule type" value="Genomic_DNA"/>
</dbReference>
<dbReference type="SMART" id="SM00100">
    <property type="entry name" value="cNMP"/>
    <property type="match status" value="1"/>
</dbReference>
<keyword evidence="1" id="KW-0472">Membrane</keyword>
<dbReference type="SUPFAM" id="SSF51206">
    <property type="entry name" value="cAMP-binding domain-like"/>
    <property type="match status" value="1"/>
</dbReference>
<feature type="domain" description="Cyclic nucleotide-binding" evidence="2">
    <location>
        <begin position="13"/>
        <end position="103"/>
    </location>
</feature>
<keyword evidence="5" id="KW-1185">Reference proteome</keyword>
<dbReference type="Pfam" id="PF00027">
    <property type="entry name" value="cNMP_binding"/>
    <property type="match status" value="1"/>
</dbReference>
<feature type="transmembrane region" description="Helical" evidence="1">
    <location>
        <begin position="344"/>
        <end position="367"/>
    </location>
</feature>
<feature type="transmembrane region" description="Helical" evidence="1">
    <location>
        <begin position="305"/>
        <end position="338"/>
    </location>
</feature>
<dbReference type="RefSeq" id="WP_058464288.1">
    <property type="nucleotide sequence ID" value="NZ_CAAAHQ010000012.1"/>
</dbReference>
<dbReference type="CDD" id="cd00038">
    <property type="entry name" value="CAP_ED"/>
    <property type="match status" value="1"/>
</dbReference>
<evidence type="ECO:0000313" key="5">
    <source>
        <dbReference type="Proteomes" id="UP000054854"/>
    </source>
</evidence>
<name>A0A378IQN6_9GAMM</name>
<evidence type="ECO:0000313" key="6">
    <source>
        <dbReference type="Proteomes" id="UP000255316"/>
    </source>
</evidence>
<evidence type="ECO:0000313" key="4">
    <source>
        <dbReference type="EMBL" id="STX36791.1"/>
    </source>
</evidence>
<dbReference type="GO" id="GO:0004175">
    <property type="term" value="F:endopeptidase activity"/>
    <property type="evidence" value="ECO:0007669"/>
    <property type="project" value="UniProtKB-ARBA"/>
</dbReference>
<dbReference type="GO" id="GO:0003700">
    <property type="term" value="F:DNA-binding transcription factor activity"/>
    <property type="evidence" value="ECO:0007669"/>
    <property type="project" value="TreeGrafter"/>
</dbReference>
<proteinExistence type="predicted"/>
<gene>
    <name evidence="3" type="ORF">Lcin_1107</name>
    <name evidence="4" type="ORF">NCTC12438_03429</name>
</gene>
<dbReference type="AlphaFoldDB" id="A0A378IQN6"/>
<evidence type="ECO:0000256" key="1">
    <source>
        <dbReference type="SAM" id="Phobius"/>
    </source>
</evidence>
<dbReference type="Proteomes" id="UP000255316">
    <property type="component" value="Unassembled WGS sequence"/>
</dbReference>
<reference evidence="3 5" key="1">
    <citation type="submission" date="2015-11" db="EMBL/GenBank/DDBJ databases">
        <title>Genomic analysis of 38 Legionella species identifies large and diverse effector repertoires.</title>
        <authorList>
            <person name="Burstein D."/>
            <person name="Amaro F."/>
            <person name="Zusman T."/>
            <person name="Lifshitz Z."/>
            <person name="Cohen O."/>
            <person name="Gilbert J.A."/>
            <person name="Pupko T."/>
            <person name="Shuman H.A."/>
            <person name="Segal G."/>
        </authorList>
    </citation>
    <scope>NUCLEOTIDE SEQUENCE [LARGE SCALE GENOMIC DNA]</scope>
    <source>
        <strain evidence="3 5">CDC#72-OH-14</strain>
    </source>
</reference>
<dbReference type="Pfam" id="PF02517">
    <property type="entry name" value="Rce1-like"/>
    <property type="match status" value="1"/>
</dbReference>
<dbReference type="InterPro" id="IPR018490">
    <property type="entry name" value="cNMP-bd_dom_sf"/>
</dbReference>
<dbReference type="Gene3D" id="2.60.120.10">
    <property type="entry name" value="Jelly Rolls"/>
    <property type="match status" value="1"/>
</dbReference>
<keyword evidence="1" id="KW-1133">Transmembrane helix</keyword>
<sequence length="370" mass="42322">MIRINDLSDFQMLFQNINSQDLEILLHFVKRIKLKKSQYLFYEDTKGDSVYLIKSGKIGIESKGQHLTDLFSGDYLGEMSILDRRLRSSSVYAATPSELYAINMVDLQDKYPHLYAQLIVNLSKALPDRLREANKLATNTLKKEISLLKNQVQTARFMTYLLVILALFIILKDITSWAQFTETPNVLNIRITLVLAFIFFVVMWKNGYSLAEMGLTLKNSKQSVIESLLVSFFVIFSFLLIKWLLITTTPYFKETSLLCFCHNIYELLELSIGFIILAPIQEFIARGCLQSSLMLYVKKDQSVYAILMSNLIFCSFYSSFALHASILLFILGLAWGWLYLRCQTLIGVSLSHILIGICLTGVIGFPIQLL</sequence>
<dbReference type="InterPro" id="IPR000595">
    <property type="entry name" value="cNMP-bd_dom"/>
</dbReference>
<keyword evidence="1" id="KW-0812">Transmembrane</keyword>
<dbReference type="InterPro" id="IPR050397">
    <property type="entry name" value="Env_Response_Regulators"/>
</dbReference>
<dbReference type="OrthoDB" id="3525895at2"/>
<dbReference type="Proteomes" id="UP000054854">
    <property type="component" value="Unassembled WGS sequence"/>
</dbReference>
<feature type="transmembrane region" description="Helical" evidence="1">
    <location>
        <begin position="224"/>
        <end position="244"/>
    </location>
</feature>
<evidence type="ECO:0000259" key="2">
    <source>
        <dbReference type="PROSITE" id="PS50042"/>
    </source>
</evidence>
<protein>
    <submittedName>
        <fullName evidence="4">Cyclic nucleotide-binding protein</fullName>
    </submittedName>
</protein>
<dbReference type="InterPro" id="IPR003675">
    <property type="entry name" value="Rce1/LyrA-like_dom"/>
</dbReference>
<dbReference type="EMBL" id="UGNX01000001">
    <property type="protein sequence ID" value="STX36791.1"/>
    <property type="molecule type" value="Genomic_DNA"/>
</dbReference>
<dbReference type="InterPro" id="IPR014710">
    <property type="entry name" value="RmlC-like_jellyroll"/>
</dbReference>
<evidence type="ECO:0000313" key="3">
    <source>
        <dbReference type="EMBL" id="KTC92328.1"/>
    </source>
</evidence>
<dbReference type="PANTHER" id="PTHR24567">
    <property type="entry name" value="CRP FAMILY TRANSCRIPTIONAL REGULATORY PROTEIN"/>
    <property type="match status" value="1"/>
</dbReference>
<dbReference type="GO" id="GO:0005829">
    <property type="term" value="C:cytosol"/>
    <property type="evidence" value="ECO:0007669"/>
    <property type="project" value="TreeGrafter"/>
</dbReference>
<dbReference type="PANTHER" id="PTHR24567:SF26">
    <property type="entry name" value="REGULATORY PROTEIN YEIL"/>
    <property type="match status" value="1"/>
</dbReference>
<dbReference type="PROSITE" id="PS50042">
    <property type="entry name" value="CNMP_BINDING_3"/>
    <property type="match status" value="1"/>
</dbReference>
<organism evidence="4 6">
    <name type="scientific">Legionella cincinnatiensis</name>
    <dbReference type="NCBI Taxonomy" id="28085"/>
    <lineage>
        <taxon>Bacteria</taxon>
        <taxon>Pseudomonadati</taxon>
        <taxon>Pseudomonadota</taxon>
        <taxon>Gammaproteobacteria</taxon>
        <taxon>Legionellales</taxon>
        <taxon>Legionellaceae</taxon>
        <taxon>Legionella</taxon>
    </lineage>
</organism>
<dbReference type="STRING" id="28085.Lcin_1107"/>
<reference evidence="4 6" key="2">
    <citation type="submission" date="2018-06" db="EMBL/GenBank/DDBJ databases">
        <authorList>
            <consortium name="Pathogen Informatics"/>
            <person name="Doyle S."/>
        </authorList>
    </citation>
    <scope>NUCLEOTIDE SEQUENCE [LARGE SCALE GENOMIC DNA]</scope>
    <source>
        <strain evidence="4 6">NCTC12438</strain>
    </source>
</reference>
<feature type="transmembrane region" description="Helical" evidence="1">
    <location>
        <begin position="264"/>
        <end position="284"/>
    </location>
</feature>
<dbReference type="GO" id="GO:0080120">
    <property type="term" value="P:CAAX-box protein maturation"/>
    <property type="evidence" value="ECO:0007669"/>
    <property type="project" value="UniProtKB-ARBA"/>
</dbReference>
<accession>A0A378IQN6</accession>
<feature type="transmembrane region" description="Helical" evidence="1">
    <location>
        <begin position="157"/>
        <end position="180"/>
    </location>
</feature>